<dbReference type="Proteomes" id="UP001281761">
    <property type="component" value="Unassembled WGS sequence"/>
</dbReference>
<organism evidence="2 3">
    <name type="scientific">Blattamonas nauphoetae</name>
    <dbReference type="NCBI Taxonomy" id="2049346"/>
    <lineage>
        <taxon>Eukaryota</taxon>
        <taxon>Metamonada</taxon>
        <taxon>Preaxostyla</taxon>
        <taxon>Oxymonadida</taxon>
        <taxon>Blattamonas</taxon>
    </lineage>
</organism>
<sequence>MTITSTWLLLTPLVGYHILLLRCFHHDFTDRETSELGASIVQSFLVNHFPLPPDSRVMSDLFAVFPPPLIISSLLLSLRTIDNVDVLIPNFMIILQTLLIHTAPFGDCFSLSETLQSIVPLLPFSDVDKNMEIRLARTVFILSWLNLPSHFDLPLLSLNQSHNAHAEILFFFEKNPQILIFDDNRRVDPNLLSLKKHTASMAVSNCTFSVSSALLTSLITCQAGSLVISGSSSFSSAAGIFTFPLVFTASSSLSAKSGIAVELINTSFNRLKMGEGVGVVELNDADHIKLADVDFADVKLSNDSDAVRIVVRGRDLWRTIARSPNSGFPRRGTAAIDALFQSLDRNEEDRPFHTPTLLVYLSEFTAPTTHVLSYRKDLLHCGDPLRSCNRLDEDGEDECLFVTASLAKDGGSTHISAFDETVASD</sequence>
<keyword evidence="1" id="KW-0732">Signal</keyword>
<evidence type="ECO:0000256" key="1">
    <source>
        <dbReference type="SAM" id="SignalP"/>
    </source>
</evidence>
<proteinExistence type="predicted"/>
<keyword evidence="3" id="KW-1185">Reference proteome</keyword>
<feature type="signal peptide" evidence="1">
    <location>
        <begin position="1"/>
        <end position="15"/>
    </location>
</feature>
<name>A0ABQ9XR16_9EUKA</name>
<protein>
    <submittedName>
        <fullName evidence="2">Uncharacterized protein</fullName>
    </submittedName>
</protein>
<reference evidence="2 3" key="1">
    <citation type="journal article" date="2022" name="bioRxiv">
        <title>Genomics of Preaxostyla Flagellates Illuminates Evolutionary Transitions and the Path Towards Mitochondrial Loss.</title>
        <authorList>
            <person name="Novak L.V.F."/>
            <person name="Treitli S.C."/>
            <person name="Pyrih J."/>
            <person name="Halakuc P."/>
            <person name="Pipaliya S.V."/>
            <person name="Vacek V."/>
            <person name="Brzon O."/>
            <person name="Soukal P."/>
            <person name="Eme L."/>
            <person name="Dacks J.B."/>
            <person name="Karnkowska A."/>
            <person name="Elias M."/>
            <person name="Hampl V."/>
        </authorList>
    </citation>
    <scope>NUCLEOTIDE SEQUENCE [LARGE SCALE GENOMIC DNA]</scope>
    <source>
        <strain evidence="2">NAU3</strain>
        <tissue evidence="2">Gut</tissue>
    </source>
</reference>
<gene>
    <name evidence="2" type="ORF">BLNAU_10983</name>
</gene>
<comment type="caution">
    <text evidence="2">The sequence shown here is derived from an EMBL/GenBank/DDBJ whole genome shotgun (WGS) entry which is preliminary data.</text>
</comment>
<evidence type="ECO:0000313" key="2">
    <source>
        <dbReference type="EMBL" id="KAK2954020.1"/>
    </source>
</evidence>
<evidence type="ECO:0000313" key="3">
    <source>
        <dbReference type="Proteomes" id="UP001281761"/>
    </source>
</evidence>
<feature type="chain" id="PRO_5045753256" evidence="1">
    <location>
        <begin position="16"/>
        <end position="425"/>
    </location>
</feature>
<dbReference type="EMBL" id="JARBJD010000083">
    <property type="protein sequence ID" value="KAK2954020.1"/>
    <property type="molecule type" value="Genomic_DNA"/>
</dbReference>
<accession>A0ABQ9XR16</accession>